<name>A0A074ZXW0_OPIVI</name>
<evidence type="ECO:0000256" key="7">
    <source>
        <dbReference type="RuleBase" id="RU367095"/>
    </source>
</evidence>
<evidence type="ECO:0000256" key="3">
    <source>
        <dbReference type="ARBA" id="ARBA00017953"/>
    </source>
</evidence>
<dbReference type="STRING" id="6198.A0A074ZXW0"/>
<evidence type="ECO:0000256" key="8">
    <source>
        <dbReference type="SAM" id="Coils"/>
    </source>
</evidence>
<dbReference type="InterPro" id="IPR005024">
    <property type="entry name" value="Snf7_fam"/>
</dbReference>
<dbReference type="InterPro" id="IPR040608">
    <property type="entry name" value="Snf8/Vps36"/>
</dbReference>
<keyword evidence="5 7" id="KW-0653">Protein transport</keyword>
<evidence type="ECO:0000256" key="6">
    <source>
        <dbReference type="ARBA" id="ARBA00030114"/>
    </source>
</evidence>
<accession>A0A074ZXW0</accession>
<dbReference type="Gene3D" id="6.10.140.260">
    <property type="match status" value="1"/>
</dbReference>
<keyword evidence="4 7" id="KW-0813">Transport</keyword>
<comment type="similarity">
    <text evidence="2 7">Belongs to the VPS36 family.</text>
</comment>
<dbReference type="Gene3D" id="2.30.29.30">
    <property type="entry name" value="Pleckstrin-homology domain (PH domain)/Phosphotyrosine-binding domain (PTB)"/>
    <property type="match status" value="1"/>
</dbReference>
<protein>
    <recommendedName>
        <fullName evidence="3 7">Vacuolar protein-sorting-associated protein 36</fullName>
    </recommendedName>
    <alternativeName>
        <fullName evidence="6 7">ESCRT-II complex subunit VPS36</fullName>
    </alternativeName>
</protein>
<dbReference type="Gene3D" id="1.10.287.1060">
    <property type="entry name" value="ESAT-6-like"/>
    <property type="match status" value="1"/>
</dbReference>
<gene>
    <name evidence="10" type="ORF">T265_01698</name>
</gene>
<dbReference type="SUPFAM" id="SSF50729">
    <property type="entry name" value="PH domain-like"/>
    <property type="match status" value="1"/>
</dbReference>
<comment type="subcellular location">
    <subcellularLocation>
        <location evidence="7">Cytoplasm</location>
    </subcellularLocation>
    <subcellularLocation>
        <location evidence="7">Endosome</location>
    </subcellularLocation>
</comment>
<dbReference type="PANTHER" id="PTHR13128:SF12">
    <property type="entry name" value="VACUOLAR PROTEIN-SORTING-ASSOCIATED PROTEIN 36"/>
    <property type="match status" value="1"/>
</dbReference>
<evidence type="ECO:0000259" key="9">
    <source>
        <dbReference type="PROSITE" id="PS51495"/>
    </source>
</evidence>
<dbReference type="CTD" id="20315886"/>
<dbReference type="GeneID" id="20315886"/>
<feature type="domain" description="GLUE N-terminal" evidence="9">
    <location>
        <begin position="186"/>
        <end position="351"/>
    </location>
</feature>
<dbReference type="KEGG" id="ovi:T265_01698"/>
<dbReference type="AlphaFoldDB" id="A0A074ZXW0"/>
<comment type="subunit">
    <text evidence="7">Component of the endosomal sorting complex required for transport II (ESCRT-II).</text>
</comment>
<dbReference type="GO" id="GO:0032266">
    <property type="term" value="F:phosphatidylinositol-3-phosphate binding"/>
    <property type="evidence" value="ECO:0007669"/>
    <property type="project" value="UniProtKB-UniRule"/>
</dbReference>
<keyword evidence="8" id="KW-0175">Coiled coil</keyword>
<dbReference type="GO" id="GO:0043328">
    <property type="term" value="P:protein transport to vacuole involved in ubiquitin-dependent protein catabolic process via the multivesicular body sorting pathway"/>
    <property type="evidence" value="ECO:0007669"/>
    <property type="project" value="UniProtKB-UniRule"/>
</dbReference>
<evidence type="ECO:0000256" key="1">
    <source>
        <dbReference type="ARBA" id="ARBA00006190"/>
    </source>
</evidence>
<comment type="function">
    <text evidence="7">Component of the ESCRT-II complex (endosomal sorting complex required for transport II), which is required for multivesicular body (MVB) formation and sorting of endosomal cargo proteins into MVBs.</text>
</comment>
<dbReference type="InterPro" id="IPR037855">
    <property type="entry name" value="Vps36"/>
</dbReference>
<dbReference type="RefSeq" id="XP_009164028.1">
    <property type="nucleotide sequence ID" value="XM_009165764.1"/>
</dbReference>
<organism evidence="10 11">
    <name type="scientific">Opisthorchis viverrini</name>
    <name type="common">Southeast Asian liver fluke</name>
    <dbReference type="NCBI Taxonomy" id="6198"/>
    <lineage>
        <taxon>Eukaryota</taxon>
        <taxon>Metazoa</taxon>
        <taxon>Spiralia</taxon>
        <taxon>Lophotrochozoa</taxon>
        <taxon>Platyhelminthes</taxon>
        <taxon>Trematoda</taxon>
        <taxon>Digenea</taxon>
        <taxon>Opisthorchiida</taxon>
        <taxon>Opisthorchiata</taxon>
        <taxon>Opisthorchiidae</taxon>
        <taxon>Opisthorchis</taxon>
    </lineage>
</organism>
<dbReference type="InterPro" id="IPR036388">
    <property type="entry name" value="WH-like_DNA-bd_sf"/>
</dbReference>
<dbReference type="GO" id="GO:0031902">
    <property type="term" value="C:late endosome membrane"/>
    <property type="evidence" value="ECO:0007669"/>
    <property type="project" value="UniProtKB-UniRule"/>
</dbReference>
<evidence type="ECO:0000256" key="5">
    <source>
        <dbReference type="ARBA" id="ARBA00022927"/>
    </source>
</evidence>
<dbReference type="Proteomes" id="UP000054324">
    <property type="component" value="Unassembled WGS sequence"/>
</dbReference>
<sequence length="608" mass="67473">MGSIFGKHKAKSAVTEQDRAVLQLKQQRDRLNQYTRRIARQMERERSVAKQLLCEGKKEKALLLLKKKRYFDKLLDQTNKQLNNIEQLVNDIEFAQVQMEVVNRLDSGNQALKRIHEVMSLENVEQIMDETREAQAYQEEIDALISGSLTSKDIEIAESELDKLVATLGEQLPEAPTHKLPTVADEDDFQRRVGVGPAEESVVVQQNGVCLYDGGKRIGFDNGLLSLTTHRLLWVARPNSGESFIALPLVAVLNATMEAGGGGFLRNRTPKIVLHLLTQPALETALLALPHTLPWIDRWRKNTGGDAYAVVSSSSEDHIKLGFAAGGEKHFWTALEETLKAKPWAVTVASARIHGGPGIAGIERQQAARAHATDARLEGAFEDLNKLISQAKEMVTLSHTLAHHTREAKGGELTNDETAELRATMLSMGVEDDEERSGTARTSLTVGFGSFHTQLAHQISNLLTPILSEMENGPRSKYRHMGAGCIDLASAYCRINRALGMQLVSPEDVLKACRLLERERLPLRMKKFPSGLLVLHLASENEEQTLQATMKLVEDRSNLTAAELARAVSLSPLLARERLLALEELGLVCRDDTEAGLRFYPNLFLTRT</sequence>
<proteinExistence type="inferred from homology"/>
<evidence type="ECO:0000313" key="10">
    <source>
        <dbReference type="EMBL" id="KER32273.1"/>
    </source>
</evidence>
<feature type="coiled-coil region" evidence="8">
    <location>
        <begin position="17"/>
        <end position="44"/>
    </location>
</feature>
<dbReference type="InterPro" id="IPR036390">
    <property type="entry name" value="WH_DNA-bd_sf"/>
</dbReference>
<dbReference type="Pfam" id="PF11605">
    <property type="entry name" value="Vps36_ESCRT-II"/>
    <property type="match status" value="1"/>
</dbReference>
<dbReference type="GO" id="GO:0043130">
    <property type="term" value="F:ubiquitin binding"/>
    <property type="evidence" value="ECO:0007669"/>
    <property type="project" value="UniProtKB-UniRule"/>
</dbReference>
<dbReference type="Pfam" id="PF03357">
    <property type="entry name" value="Snf7"/>
    <property type="match status" value="1"/>
</dbReference>
<feature type="coiled-coil region" evidence="8">
    <location>
        <begin position="75"/>
        <end position="105"/>
    </location>
</feature>
<comment type="similarity">
    <text evidence="1">Belongs to the SNF7 family.</text>
</comment>
<keyword evidence="7" id="KW-0963">Cytoplasm</keyword>
<dbReference type="SUPFAM" id="SSF46785">
    <property type="entry name" value="Winged helix' DNA-binding domain"/>
    <property type="match status" value="1"/>
</dbReference>
<dbReference type="PANTHER" id="PTHR13128">
    <property type="entry name" value="VACUOLAR PROTEIN-SORTING-ASSOCIATED PROTEIN 36"/>
    <property type="match status" value="1"/>
</dbReference>
<evidence type="ECO:0000256" key="4">
    <source>
        <dbReference type="ARBA" id="ARBA00022448"/>
    </source>
</evidence>
<dbReference type="Gene3D" id="1.10.10.10">
    <property type="entry name" value="Winged helix-like DNA-binding domain superfamily/Winged helix DNA-binding domain"/>
    <property type="match status" value="2"/>
</dbReference>
<evidence type="ECO:0000256" key="2">
    <source>
        <dbReference type="ARBA" id="ARBA00009697"/>
    </source>
</evidence>
<dbReference type="EMBL" id="KL596636">
    <property type="protein sequence ID" value="KER32273.1"/>
    <property type="molecule type" value="Genomic_DNA"/>
</dbReference>
<dbReference type="InterPro" id="IPR021648">
    <property type="entry name" value="GLUE_dom"/>
</dbReference>
<dbReference type="OrthoDB" id="271448at2759"/>
<reference evidence="10 11" key="1">
    <citation type="submission" date="2013-11" db="EMBL/GenBank/DDBJ databases">
        <title>Opisthorchis viverrini - life in the bile duct.</title>
        <authorList>
            <person name="Young N.D."/>
            <person name="Nagarajan N."/>
            <person name="Lin S.J."/>
            <person name="Korhonen P.K."/>
            <person name="Jex A.R."/>
            <person name="Hall R.S."/>
            <person name="Safavi-Hemami H."/>
            <person name="Kaewkong W."/>
            <person name="Bertrand D."/>
            <person name="Gao S."/>
            <person name="Seet Q."/>
            <person name="Wongkham S."/>
            <person name="Teh B.T."/>
            <person name="Wongkham C."/>
            <person name="Intapan P.M."/>
            <person name="Maleewong W."/>
            <person name="Yang X."/>
            <person name="Hu M."/>
            <person name="Wang Z."/>
            <person name="Hofmann A."/>
            <person name="Sternberg P.W."/>
            <person name="Tan P."/>
            <person name="Wang J."/>
            <person name="Gasser R.B."/>
        </authorList>
    </citation>
    <scope>NUCLEOTIDE SEQUENCE [LARGE SCALE GENOMIC DNA]</scope>
</reference>
<keyword evidence="11" id="KW-1185">Reference proteome</keyword>
<dbReference type="InterPro" id="IPR011993">
    <property type="entry name" value="PH-like_dom_sf"/>
</dbReference>
<keyword evidence="7" id="KW-0967">Endosome</keyword>
<dbReference type="GO" id="GO:0000814">
    <property type="term" value="C:ESCRT II complex"/>
    <property type="evidence" value="ECO:0007669"/>
    <property type="project" value="UniProtKB-UniRule"/>
</dbReference>
<dbReference type="Pfam" id="PF04157">
    <property type="entry name" value="EAP30"/>
    <property type="match status" value="1"/>
</dbReference>
<dbReference type="PROSITE" id="PS51495">
    <property type="entry name" value="GLUE"/>
    <property type="match status" value="1"/>
</dbReference>
<evidence type="ECO:0000313" key="11">
    <source>
        <dbReference type="Proteomes" id="UP000054324"/>
    </source>
</evidence>